<dbReference type="InterPro" id="IPR052706">
    <property type="entry name" value="Membrane-Transporter-like"/>
</dbReference>
<gene>
    <name evidence="7" type="ORF">ET464_12920</name>
</gene>
<evidence type="ECO:0000256" key="2">
    <source>
        <dbReference type="ARBA" id="ARBA00022692"/>
    </source>
</evidence>
<dbReference type="Proteomes" id="UP000293568">
    <property type="component" value="Chromosome"/>
</dbReference>
<evidence type="ECO:0000256" key="4">
    <source>
        <dbReference type="ARBA" id="ARBA00023136"/>
    </source>
</evidence>
<keyword evidence="3 5" id="KW-1133">Transmembrane helix</keyword>
<name>A0A4P6EWZ9_9BACL</name>
<organism evidence="7 8">
    <name type="scientific">Paenibacillus protaetiae</name>
    <dbReference type="NCBI Taxonomy" id="2509456"/>
    <lineage>
        <taxon>Bacteria</taxon>
        <taxon>Bacillati</taxon>
        <taxon>Bacillota</taxon>
        <taxon>Bacilli</taxon>
        <taxon>Bacillales</taxon>
        <taxon>Paenibacillaceae</taxon>
        <taxon>Paenibacillus</taxon>
    </lineage>
</organism>
<feature type="transmembrane region" description="Helical" evidence="5">
    <location>
        <begin position="354"/>
        <end position="382"/>
    </location>
</feature>
<dbReference type="PANTHER" id="PTHR43310">
    <property type="entry name" value="SULFATE TRANSPORTER YBAR-RELATED"/>
    <property type="match status" value="1"/>
</dbReference>
<keyword evidence="8" id="KW-1185">Reference proteome</keyword>
<evidence type="ECO:0000256" key="3">
    <source>
        <dbReference type="ARBA" id="ARBA00022989"/>
    </source>
</evidence>
<feature type="transmembrane region" description="Helical" evidence="5">
    <location>
        <begin position="215"/>
        <end position="235"/>
    </location>
</feature>
<evidence type="ECO:0000313" key="8">
    <source>
        <dbReference type="Proteomes" id="UP000293568"/>
    </source>
</evidence>
<dbReference type="InterPro" id="IPR011547">
    <property type="entry name" value="SLC26A/SulP_dom"/>
</dbReference>
<keyword evidence="4 5" id="KW-0472">Membrane</keyword>
<feature type="transmembrane region" description="Helical" evidence="5">
    <location>
        <begin position="37"/>
        <end position="59"/>
    </location>
</feature>
<feature type="transmembrane region" description="Helical" evidence="5">
    <location>
        <begin position="89"/>
        <end position="109"/>
    </location>
</feature>
<feature type="transmembrane region" description="Helical" evidence="5">
    <location>
        <begin position="302"/>
        <end position="333"/>
    </location>
</feature>
<protein>
    <submittedName>
        <fullName evidence="7">SulP family inorganic anion transporter</fullName>
    </submittedName>
</protein>
<feature type="domain" description="SLC26A/SulP transporter" evidence="6">
    <location>
        <begin position="18"/>
        <end position="146"/>
    </location>
</feature>
<feature type="domain" description="SLC26A/SulP transporter" evidence="6">
    <location>
        <begin position="152"/>
        <end position="358"/>
    </location>
</feature>
<feature type="transmembrane region" description="Helical" evidence="5">
    <location>
        <begin position="147"/>
        <end position="167"/>
    </location>
</feature>
<dbReference type="OrthoDB" id="9771198at2"/>
<reference evidence="7 8" key="1">
    <citation type="submission" date="2019-01" db="EMBL/GenBank/DDBJ databases">
        <title>Genome sequencing of strain FW100M-2.</title>
        <authorList>
            <person name="Heo J."/>
            <person name="Kim S.-J."/>
            <person name="Kim J.-S."/>
            <person name="Hong S.-B."/>
            <person name="Kwon S.-W."/>
        </authorList>
    </citation>
    <scope>NUCLEOTIDE SEQUENCE [LARGE SCALE GENOMIC DNA]</scope>
    <source>
        <strain evidence="7 8">FW100M-2</strain>
    </source>
</reference>
<feature type="transmembrane region" description="Helical" evidence="5">
    <location>
        <begin position="121"/>
        <end position="141"/>
    </location>
</feature>
<evidence type="ECO:0000259" key="6">
    <source>
        <dbReference type="Pfam" id="PF00916"/>
    </source>
</evidence>
<accession>A0A4P6EWZ9</accession>
<evidence type="ECO:0000256" key="5">
    <source>
        <dbReference type="SAM" id="Phobius"/>
    </source>
</evidence>
<dbReference type="KEGG" id="pprt:ET464_12920"/>
<dbReference type="Pfam" id="PF00916">
    <property type="entry name" value="Sulfate_transp"/>
    <property type="match status" value="2"/>
</dbReference>
<feature type="transmembrane region" description="Helical" evidence="5">
    <location>
        <begin position="12"/>
        <end position="31"/>
    </location>
</feature>
<dbReference type="GO" id="GO:0016020">
    <property type="term" value="C:membrane"/>
    <property type="evidence" value="ECO:0007669"/>
    <property type="project" value="UniProtKB-SubCell"/>
</dbReference>
<sequence>MKVRLTALREQWTTDVRLNVLAGMTATLALVPDSLAFSFMAGVPPVVGIYASVCILLVITFLGGRPGMISAAAGSMAVLMLSLVKGHGIQYLFAATILTGILQYLMGLFRLGSLMRFVAPGVLKGFVNALAILILMSQLQYFKGASWRMYALIAITLLIIYFLPRYFKAVPSPLVAVAVLTFGVWALHISGVQLIRDIADIDASLPSFLIPDVPFSWHTLVVILPYSLSLAVVGFTETMLTQNLIDEETGRQTSKHREMRGQGAANVVAGFFGGMAGCALVAESVLNVKMGGTSRLSTLVAALFLLLLTVLLGDVLAIVPMAVLVGIMLMVCVSIFDWKSVYRLHRVPFHETAVMLVTVASVVWTHDLAIGVVAGVIVHYGWRLAARPSAGAKGAAVPLDAER</sequence>
<proteinExistence type="predicted"/>
<keyword evidence="2 5" id="KW-0812">Transmembrane</keyword>
<comment type="subcellular location">
    <subcellularLocation>
        <location evidence="1">Membrane</location>
        <topology evidence="1">Multi-pass membrane protein</topology>
    </subcellularLocation>
</comment>
<evidence type="ECO:0000256" key="1">
    <source>
        <dbReference type="ARBA" id="ARBA00004141"/>
    </source>
</evidence>
<feature type="transmembrane region" description="Helical" evidence="5">
    <location>
        <begin position="263"/>
        <end position="282"/>
    </location>
</feature>
<dbReference type="AlphaFoldDB" id="A0A4P6EWZ9"/>
<dbReference type="PANTHER" id="PTHR43310:SF1">
    <property type="entry name" value="SULFATE TRANSPORTER YBAR-RELATED"/>
    <property type="match status" value="1"/>
</dbReference>
<dbReference type="EMBL" id="CP035492">
    <property type="protein sequence ID" value="QAY67165.1"/>
    <property type="molecule type" value="Genomic_DNA"/>
</dbReference>
<evidence type="ECO:0000313" key="7">
    <source>
        <dbReference type="EMBL" id="QAY67165.1"/>
    </source>
</evidence>
<dbReference type="RefSeq" id="WP_129441501.1">
    <property type="nucleotide sequence ID" value="NZ_CP035492.1"/>
</dbReference>
<feature type="transmembrane region" description="Helical" evidence="5">
    <location>
        <begin position="174"/>
        <end position="195"/>
    </location>
</feature>